<evidence type="ECO:0000256" key="1">
    <source>
        <dbReference type="ARBA" id="ARBA00022737"/>
    </source>
</evidence>
<feature type="compositionally biased region" description="Low complexity" evidence="4">
    <location>
        <begin position="156"/>
        <end position="171"/>
    </location>
</feature>
<proteinExistence type="predicted"/>
<feature type="compositionally biased region" description="Basic and acidic residues" evidence="4">
    <location>
        <begin position="135"/>
        <end position="150"/>
    </location>
</feature>
<dbReference type="PROSITE" id="PS50297">
    <property type="entry name" value="ANK_REP_REGION"/>
    <property type="match status" value="2"/>
</dbReference>
<feature type="compositionally biased region" description="Acidic residues" evidence="4">
    <location>
        <begin position="629"/>
        <end position="641"/>
    </location>
</feature>
<dbReference type="InterPro" id="IPR036770">
    <property type="entry name" value="Ankyrin_rpt-contain_sf"/>
</dbReference>
<evidence type="ECO:0000313" key="6">
    <source>
        <dbReference type="Proteomes" id="UP000503462"/>
    </source>
</evidence>
<reference evidence="5 6" key="1">
    <citation type="journal article" date="2016" name="Sci. Rep.">
        <title>Peltaster fructicola genome reveals evolution from an invasive phytopathogen to an ectophytic parasite.</title>
        <authorList>
            <person name="Xu C."/>
            <person name="Chen H."/>
            <person name="Gleason M.L."/>
            <person name="Xu J.R."/>
            <person name="Liu H."/>
            <person name="Zhang R."/>
            <person name="Sun G."/>
        </authorList>
    </citation>
    <scope>NUCLEOTIDE SEQUENCE [LARGE SCALE GENOMIC DNA]</scope>
    <source>
        <strain evidence="5 6">LNHT1506</strain>
    </source>
</reference>
<dbReference type="PANTHER" id="PTHR24198:SF165">
    <property type="entry name" value="ANKYRIN REPEAT-CONTAINING PROTEIN-RELATED"/>
    <property type="match status" value="1"/>
</dbReference>
<feature type="compositionally biased region" description="Polar residues" evidence="4">
    <location>
        <begin position="181"/>
        <end position="192"/>
    </location>
</feature>
<feature type="compositionally biased region" description="Basic and acidic residues" evidence="4">
    <location>
        <begin position="600"/>
        <end position="628"/>
    </location>
</feature>
<organism evidence="5 6">
    <name type="scientific">Peltaster fructicola</name>
    <dbReference type="NCBI Taxonomy" id="286661"/>
    <lineage>
        <taxon>Eukaryota</taxon>
        <taxon>Fungi</taxon>
        <taxon>Dikarya</taxon>
        <taxon>Ascomycota</taxon>
        <taxon>Pezizomycotina</taxon>
        <taxon>Dothideomycetes</taxon>
        <taxon>Dothideomycetes incertae sedis</taxon>
        <taxon>Peltaster</taxon>
    </lineage>
</organism>
<feature type="region of interest" description="Disordered" evidence="4">
    <location>
        <begin position="600"/>
        <end position="833"/>
    </location>
</feature>
<evidence type="ECO:0000256" key="2">
    <source>
        <dbReference type="ARBA" id="ARBA00023043"/>
    </source>
</evidence>
<keyword evidence="2 3" id="KW-0040">ANK repeat</keyword>
<dbReference type="PANTHER" id="PTHR24198">
    <property type="entry name" value="ANKYRIN REPEAT AND PROTEIN KINASE DOMAIN-CONTAINING PROTEIN"/>
    <property type="match status" value="1"/>
</dbReference>
<feature type="compositionally biased region" description="Basic and acidic residues" evidence="4">
    <location>
        <begin position="793"/>
        <end position="833"/>
    </location>
</feature>
<dbReference type="Gene3D" id="1.25.40.20">
    <property type="entry name" value="Ankyrin repeat-containing domain"/>
    <property type="match status" value="1"/>
</dbReference>
<feature type="compositionally biased region" description="Basic and acidic residues" evidence="4">
    <location>
        <begin position="682"/>
        <end position="695"/>
    </location>
</feature>
<feature type="compositionally biased region" description="Acidic residues" evidence="4">
    <location>
        <begin position="667"/>
        <end position="681"/>
    </location>
</feature>
<name>A0A6H0XL81_9PEZI</name>
<dbReference type="InterPro" id="IPR002110">
    <property type="entry name" value="Ankyrin_rpt"/>
</dbReference>
<dbReference type="OrthoDB" id="194358at2759"/>
<evidence type="ECO:0000256" key="3">
    <source>
        <dbReference type="PROSITE-ProRule" id="PRU00023"/>
    </source>
</evidence>
<keyword evidence="1" id="KW-0677">Repeat</keyword>
<dbReference type="PROSITE" id="PS50088">
    <property type="entry name" value="ANK_REPEAT"/>
    <property type="match status" value="2"/>
</dbReference>
<dbReference type="SUPFAM" id="SSF48403">
    <property type="entry name" value="Ankyrin repeat"/>
    <property type="match status" value="1"/>
</dbReference>
<feature type="repeat" description="ANK" evidence="3">
    <location>
        <begin position="387"/>
        <end position="419"/>
    </location>
</feature>
<gene>
    <name evidence="5" type="ORF">AMS68_001024</name>
</gene>
<dbReference type="EMBL" id="CP051139">
    <property type="protein sequence ID" value="QIW95506.1"/>
    <property type="molecule type" value="Genomic_DNA"/>
</dbReference>
<feature type="compositionally biased region" description="Acidic residues" evidence="4">
    <location>
        <begin position="119"/>
        <end position="132"/>
    </location>
</feature>
<keyword evidence="6" id="KW-1185">Reference proteome</keyword>
<sequence>MNGHNPTGAPLTSAQPHDADSIHVTLAEVNSKDSSNGVASSGHNDGLNGIIPTPEKLTNGDKASNEEAESEAETLITSPVKKKEAAIQNAEAARYNAEVKKEEDMQDSASKARQRDHDEDADAPGAEDDEPTLSETRKTSRRRVDDRIGLDEDSSDSLSDVSESASLSRESSMTRAVSERPNASHNGRASSNPRKRKHRASSVSLPNKRQSMESARRRRRGLEDEGENDRSDSPKNKTHRRAVSTQSFLDGEPPGRKRRTIPQLSSRESKQARWEESSVSSEATSYGLGEQKRPTRGVGRSTSGTGRPVGREHKRHVNKYGFTRLAEACESGDVALVKEWREKDPEQLELAEFAGNKPLQIAALNGNAEVVEYLISEGCQVDCANVDKDTPLIDAAENGHVDVVRILLKAGVDPLRQNVKGQQALDVVSDDTDNSTEIRAALRNAIETWNSVDARQRREGEEEQRHRAGPAKELHFMARTYENLLRLVTINDRNGVREFLDARVPVDNAVIAAAAKTGDLYLMNMLLAEMTDKKRLQKPEKPMLSVIGTSHFEMVKSLTELDQFNPLWTNRQGKKWSEIAEERAGPMRRQEIELLENLEREAEQKQADRRSSSPIMRRSEGKHMRPSELEDGSDEEMDEDDTPRRKNGRRLLSRKDMRAASRRTDKDSDDSESDDADDADDSEKMRPPSPKEKRGPGRPRTKGIVKRGEGRDDPMPGGDTRPRRSSSIKQTTGRDLPAVAAVVTDAKPEPMDIDDAEPAPSTDNMEIVNEPPQSDQALQRQRQAELEAEQQAELEKLQQEQAQEELRKRMVQEAEEQREATRRKQEDEDKERQAKMELAAMDAIRSRTRQQLLKSLPEPLSWLLDPASGFSYDELGAADTLLHCCEPIQAVYASDVAVKLACQPAHEPLVLNLAVAPLLGKGIGLQLLLPDDAIDPSIHATLLAQSVLPGLPVEEKERACLEQLLHGSELLNDISHQDQFLTNGMHDAHKHALIRSAASHRMRTESATQLRTTALALRWLPLQQVVDRLHPVLRNRDIAVYEEWRSFLRLALDKNVEQASADADFFMSVCTHWEQTSSPYTCRHGEKVSTDFTTRRSKTSVEVCHRK</sequence>
<feature type="compositionally biased region" description="Basic and acidic residues" evidence="4">
    <location>
        <begin position="267"/>
        <end position="276"/>
    </location>
</feature>
<feature type="compositionally biased region" description="Low complexity" evidence="4">
    <location>
        <begin position="296"/>
        <end position="308"/>
    </location>
</feature>
<protein>
    <submittedName>
        <fullName evidence="5">Uncharacterized protein</fullName>
    </submittedName>
</protein>
<evidence type="ECO:0000313" key="5">
    <source>
        <dbReference type="EMBL" id="QIW95506.1"/>
    </source>
</evidence>
<accession>A0A6H0XL81</accession>
<feature type="repeat" description="ANK" evidence="3">
    <location>
        <begin position="354"/>
        <end position="386"/>
    </location>
</feature>
<dbReference type="AlphaFoldDB" id="A0A6H0XL81"/>
<feature type="region of interest" description="Disordered" evidence="4">
    <location>
        <begin position="1"/>
        <end position="313"/>
    </location>
</feature>
<feature type="compositionally biased region" description="Polar residues" evidence="4">
    <location>
        <begin position="32"/>
        <end position="43"/>
    </location>
</feature>
<dbReference type="Pfam" id="PF12796">
    <property type="entry name" value="Ank_2"/>
    <property type="match status" value="1"/>
</dbReference>
<dbReference type="SMART" id="SM00248">
    <property type="entry name" value="ANK"/>
    <property type="match status" value="4"/>
</dbReference>
<dbReference type="Proteomes" id="UP000503462">
    <property type="component" value="Chromosome 1"/>
</dbReference>
<feature type="compositionally biased region" description="Basic residues" evidence="4">
    <location>
        <begin position="696"/>
        <end position="705"/>
    </location>
</feature>
<evidence type="ECO:0000256" key="4">
    <source>
        <dbReference type="SAM" id="MobiDB-lite"/>
    </source>
</evidence>
<feature type="compositionally biased region" description="Basic and acidic residues" evidence="4">
    <location>
        <begin position="653"/>
        <end position="666"/>
    </location>
</feature>